<evidence type="ECO:0008006" key="5">
    <source>
        <dbReference type="Google" id="ProtNLM"/>
    </source>
</evidence>
<dbReference type="Proteomes" id="UP001189756">
    <property type="component" value="Unassembled WGS sequence"/>
</dbReference>
<feature type="transmembrane region" description="Helical" evidence="1">
    <location>
        <begin position="54"/>
        <end position="72"/>
    </location>
</feature>
<evidence type="ECO:0000256" key="2">
    <source>
        <dbReference type="SAM" id="SignalP"/>
    </source>
</evidence>
<sequence length="109" mass="11469">MKKRVLFPALLLATLPGASWAQFNGNGSSGVASGIVAGICGFIKPFVGSNSQVLSVVFLLTLGVMVLLWMLNENKEGVMVWLLRTGVALALLINIFTLPQLIGLPAVAC</sequence>
<keyword evidence="2" id="KW-0732">Signal</keyword>
<organism evidence="3 4">
    <name type="scientific">Ralstonia thomasii</name>
    <dbReference type="NCBI Taxonomy" id="3058596"/>
    <lineage>
        <taxon>Bacteria</taxon>
        <taxon>Pseudomonadati</taxon>
        <taxon>Pseudomonadota</taxon>
        <taxon>Betaproteobacteria</taxon>
        <taxon>Burkholderiales</taxon>
        <taxon>Burkholderiaceae</taxon>
        <taxon>Ralstonia</taxon>
    </lineage>
</organism>
<dbReference type="RefSeq" id="WP_024542506.1">
    <property type="nucleotide sequence ID" value="NZ_CATZAZ010000015.1"/>
</dbReference>
<name>A0AAD2BUE3_9RALS</name>
<keyword evidence="1" id="KW-0472">Membrane</keyword>
<keyword evidence="1" id="KW-1133">Transmembrane helix</keyword>
<protein>
    <recommendedName>
        <fullName evidence="5">Transmembrane protein</fullName>
    </recommendedName>
</protein>
<dbReference type="EMBL" id="CATZAZ010000015">
    <property type="protein sequence ID" value="CAJ0806722.1"/>
    <property type="molecule type" value="Genomic_DNA"/>
</dbReference>
<dbReference type="GeneID" id="34794320"/>
<feature type="chain" id="PRO_5041932655" description="Transmembrane protein" evidence="2">
    <location>
        <begin position="22"/>
        <end position="109"/>
    </location>
</feature>
<proteinExistence type="predicted"/>
<evidence type="ECO:0000256" key="1">
    <source>
        <dbReference type="SAM" id="Phobius"/>
    </source>
</evidence>
<feature type="signal peptide" evidence="2">
    <location>
        <begin position="1"/>
        <end position="21"/>
    </location>
</feature>
<keyword evidence="1" id="KW-0812">Transmembrane</keyword>
<comment type="caution">
    <text evidence="3">The sequence shown here is derived from an EMBL/GenBank/DDBJ whole genome shotgun (WGS) entry which is preliminary data.</text>
</comment>
<evidence type="ECO:0000313" key="4">
    <source>
        <dbReference type="Proteomes" id="UP001189756"/>
    </source>
</evidence>
<reference evidence="3" key="1">
    <citation type="submission" date="2023-07" db="EMBL/GenBank/DDBJ databases">
        <authorList>
            <person name="Peeters C."/>
        </authorList>
    </citation>
    <scope>NUCLEOTIDE SEQUENCE</scope>
    <source>
        <strain evidence="3">R-77560</strain>
    </source>
</reference>
<dbReference type="AlphaFoldDB" id="A0AAD2BUE3"/>
<accession>A0AAD2BUE3</accession>
<evidence type="ECO:0000313" key="3">
    <source>
        <dbReference type="EMBL" id="CAJ0806722.1"/>
    </source>
</evidence>
<feature type="transmembrane region" description="Helical" evidence="1">
    <location>
        <begin position="78"/>
        <end position="96"/>
    </location>
</feature>
<gene>
    <name evidence="3" type="ORF">R77560_04468</name>
</gene>